<gene>
    <name evidence="3" type="ORF">B1991_17305</name>
</gene>
<dbReference type="RefSeq" id="WP_168709702.1">
    <property type="nucleotide sequence ID" value="NZ_MWIO01000073.1"/>
</dbReference>
<dbReference type="PANTHER" id="PTHR43433">
    <property type="entry name" value="HYDROLASE, ALPHA/BETA FOLD FAMILY PROTEIN"/>
    <property type="match status" value="1"/>
</dbReference>
<dbReference type="Proteomes" id="UP000306317">
    <property type="component" value="Unassembled WGS sequence"/>
</dbReference>
<keyword evidence="4" id="KW-1185">Reference proteome</keyword>
<dbReference type="Gene3D" id="3.40.50.1820">
    <property type="entry name" value="alpha/beta hydrolase"/>
    <property type="match status" value="1"/>
</dbReference>
<proteinExistence type="predicted"/>
<dbReference type="SUPFAM" id="SSF53474">
    <property type="entry name" value="alpha/beta-Hydrolases"/>
    <property type="match status" value="1"/>
</dbReference>
<evidence type="ECO:0000313" key="3">
    <source>
        <dbReference type="EMBL" id="THD04540.1"/>
    </source>
</evidence>
<evidence type="ECO:0000256" key="1">
    <source>
        <dbReference type="SAM" id="SignalP"/>
    </source>
</evidence>
<dbReference type="Pfam" id="PF12697">
    <property type="entry name" value="Abhydrolase_6"/>
    <property type="match status" value="1"/>
</dbReference>
<feature type="chain" id="PRO_5020474162" description="AB hydrolase-1 domain-containing protein" evidence="1">
    <location>
        <begin position="25"/>
        <end position="293"/>
    </location>
</feature>
<dbReference type="InterPro" id="IPR050471">
    <property type="entry name" value="AB_hydrolase"/>
</dbReference>
<evidence type="ECO:0000313" key="4">
    <source>
        <dbReference type="Proteomes" id="UP000306317"/>
    </source>
</evidence>
<dbReference type="AlphaFoldDB" id="A0A4S3K8G8"/>
<protein>
    <recommendedName>
        <fullName evidence="2">AB hydrolase-1 domain-containing protein</fullName>
    </recommendedName>
</protein>
<accession>A0A4S3K8G8</accession>
<dbReference type="PRINTS" id="PR00111">
    <property type="entry name" value="ABHYDROLASE"/>
</dbReference>
<sequence length="293" mass="31425">MKRTALPNVILALAVLMAPLGAHATGPVTAPPPPRWATLPDVPPLPRPDVDDYVSVNGARLHYMVFNAGGGRPVLLLHGGLGSALEWGFEVPRLTPRHEVIALDCRGRGRSSLPAQPLGYALMAADTIGVLDALHLPTVSIVGESDGGIIGLLLAIYYPERVHKLFVFGANYSRSGYTDTPPDPRLAARYMARVQADYRRLSPTPDGFIRMRAMLGDMYSREPEIAPADLARITAPTVVADGDHEQFIRAAHTRSLARLIPGARLEILADVGHGGVVQDPQAFHSAVASLLDP</sequence>
<dbReference type="PANTHER" id="PTHR43433:SF1">
    <property type="entry name" value="BLL5160 PROTEIN"/>
    <property type="match status" value="1"/>
</dbReference>
<evidence type="ECO:0000259" key="2">
    <source>
        <dbReference type="Pfam" id="PF12697"/>
    </source>
</evidence>
<name>A0A4S3K8G8_9GAMM</name>
<feature type="domain" description="AB hydrolase-1" evidence="2">
    <location>
        <begin position="74"/>
        <end position="283"/>
    </location>
</feature>
<dbReference type="InterPro" id="IPR000073">
    <property type="entry name" value="AB_hydrolase_1"/>
</dbReference>
<organism evidence="3 4">
    <name type="scientific">Rhodanobacter lindaniclasticus</name>
    <dbReference type="NCBI Taxonomy" id="75310"/>
    <lineage>
        <taxon>Bacteria</taxon>
        <taxon>Pseudomonadati</taxon>
        <taxon>Pseudomonadota</taxon>
        <taxon>Gammaproteobacteria</taxon>
        <taxon>Lysobacterales</taxon>
        <taxon>Rhodanobacteraceae</taxon>
        <taxon>Rhodanobacter</taxon>
    </lineage>
</organism>
<keyword evidence="1" id="KW-0732">Signal</keyword>
<feature type="signal peptide" evidence="1">
    <location>
        <begin position="1"/>
        <end position="24"/>
    </location>
</feature>
<dbReference type="InterPro" id="IPR029058">
    <property type="entry name" value="AB_hydrolase_fold"/>
</dbReference>
<reference evidence="3 4" key="1">
    <citation type="submission" date="2017-02" db="EMBL/GenBank/DDBJ databases">
        <title>Whole genome sequencing of Rhodanobacter lindaniclasticus DSM 17932.</title>
        <authorList>
            <person name="Kumar S."/>
            <person name="Patil P."/>
            <person name="Patil P.B."/>
        </authorList>
    </citation>
    <scope>NUCLEOTIDE SEQUENCE [LARGE SCALE GENOMIC DNA]</scope>
    <source>
        <strain evidence="3 4">DSM 17932</strain>
    </source>
</reference>
<dbReference type="EMBL" id="MWIO01000073">
    <property type="protein sequence ID" value="THD04540.1"/>
    <property type="molecule type" value="Genomic_DNA"/>
</dbReference>
<comment type="caution">
    <text evidence="3">The sequence shown here is derived from an EMBL/GenBank/DDBJ whole genome shotgun (WGS) entry which is preliminary data.</text>
</comment>